<protein>
    <recommendedName>
        <fullName evidence="2">RING-type E3 ubiquitin transferase</fullName>
        <ecNumber evidence="2">2.3.2.27</ecNumber>
    </recommendedName>
</protein>
<proteinExistence type="predicted"/>
<dbReference type="OMA" id="IPIVEMA"/>
<keyword evidence="9" id="KW-1185">Reference proteome</keyword>
<evidence type="ECO:0000256" key="4">
    <source>
        <dbReference type="ARBA" id="ARBA00022771"/>
    </source>
</evidence>
<comment type="caution">
    <text evidence="8">The sequence shown here is derived from an EMBL/GenBank/DDBJ whole genome shotgun (WGS) entry which is preliminary data.</text>
</comment>
<evidence type="ECO:0000256" key="5">
    <source>
        <dbReference type="ARBA" id="ARBA00022833"/>
    </source>
</evidence>
<dbReference type="Pfam" id="PF13639">
    <property type="entry name" value="zf-RING_2"/>
    <property type="match status" value="1"/>
</dbReference>
<evidence type="ECO:0000313" key="8">
    <source>
        <dbReference type="EMBL" id="PRQ29354.1"/>
    </source>
</evidence>
<keyword evidence="3" id="KW-0479">Metal-binding</keyword>
<dbReference type="EMBL" id="PDCK01000043">
    <property type="protein sequence ID" value="PRQ29354.1"/>
    <property type="molecule type" value="Genomic_DNA"/>
</dbReference>
<evidence type="ECO:0000313" key="9">
    <source>
        <dbReference type="Proteomes" id="UP000238479"/>
    </source>
</evidence>
<feature type="domain" description="RING-type" evidence="7">
    <location>
        <begin position="68"/>
        <end position="117"/>
    </location>
</feature>
<dbReference type="Gene3D" id="3.30.40.10">
    <property type="entry name" value="Zinc/RING finger domain, C3HC4 (zinc finger)"/>
    <property type="match status" value="1"/>
</dbReference>
<dbReference type="GO" id="GO:0061630">
    <property type="term" value="F:ubiquitin protein ligase activity"/>
    <property type="evidence" value="ECO:0007669"/>
    <property type="project" value="UniProtKB-EC"/>
</dbReference>
<evidence type="ECO:0000256" key="3">
    <source>
        <dbReference type="ARBA" id="ARBA00022723"/>
    </source>
</evidence>
<dbReference type="GO" id="GO:0016567">
    <property type="term" value="P:protein ubiquitination"/>
    <property type="evidence" value="ECO:0007669"/>
    <property type="project" value="TreeGrafter"/>
</dbReference>
<accession>A0A2P6Q5D3</accession>
<comment type="catalytic activity">
    <reaction evidence="1">
        <text>S-ubiquitinyl-[E2 ubiquitin-conjugating enzyme]-L-cysteine + [acceptor protein]-L-lysine = [E2 ubiquitin-conjugating enzyme]-L-cysteine + N(6)-ubiquitinyl-[acceptor protein]-L-lysine.</text>
        <dbReference type="EC" id="2.3.2.27"/>
    </reaction>
</comment>
<evidence type="ECO:0000259" key="7">
    <source>
        <dbReference type="PROSITE" id="PS50089"/>
    </source>
</evidence>
<evidence type="ECO:0000256" key="6">
    <source>
        <dbReference type="PROSITE-ProRule" id="PRU00175"/>
    </source>
</evidence>
<dbReference type="EC" id="2.3.2.27" evidence="2"/>
<dbReference type="PANTHER" id="PTHR15710:SF217">
    <property type="entry name" value="E3 UBIQUITIN-PROTEIN LIGASE RDUF2"/>
    <property type="match status" value="1"/>
</dbReference>
<dbReference type="Proteomes" id="UP000238479">
    <property type="component" value="Chromosome 5"/>
</dbReference>
<dbReference type="GO" id="GO:0008270">
    <property type="term" value="F:zinc ion binding"/>
    <property type="evidence" value="ECO:0007669"/>
    <property type="project" value="UniProtKB-KW"/>
</dbReference>
<dbReference type="GO" id="GO:0005737">
    <property type="term" value="C:cytoplasm"/>
    <property type="evidence" value="ECO:0007669"/>
    <property type="project" value="TreeGrafter"/>
</dbReference>
<name>A0A2P6Q5D3_ROSCH</name>
<dbReference type="PROSITE" id="PS50089">
    <property type="entry name" value="ZF_RING_2"/>
    <property type="match status" value="1"/>
</dbReference>
<dbReference type="AlphaFoldDB" id="A0A2P6Q5D3"/>
<dbReference type="Gramene" id="PRQ29354">
    <property type="protein sequence ID" value="PRQ29354"/>
    <property type="gene ID" value="RchiOBHm_Chr5g0012991"/>
</dbReference>
<sequence>MGVPQDEQPAIVAKIFEALKVAVPFRPICVVIKDIVTVQERSGGDESSNKVRFDSLEVKEEEQEEEECVICLEGLSDFGPKSVTHLPCSHIYHGDCILKWQEKTQKSRLLCSCPVCRCPIPIVEMAGEPSQQLSLSTLSRPPQYQYIYEEDVDTDPLPEPSWRERGLIEVAGCTVTTLLMIPLCFVMCPC</sequence>
<gene>
    <name evidence="8" type="ORF">RchiOBHm_Chr5g0012991</name>
</gene>
<dbReference type="InterPro" id="IPR001841">
    <property type="entry name" value="Znf_RING"/>
</dbReference>
<evidence type="ECO:0000256" key="2">
    <source>
        <dbReference type="ARBA" id="ARBA00012483"/>
    </source>
</evidence>
<reference evidence="8 9" key="1">
    <citation type="journal article" date="2018" name="Nat. Genet.">
        <title>The Rosa genome provides new insights in the design of modern roses.</title>
        <authorList>
            <person name="Bendahmane M."/>
        </authorList>
    </citation>
    <scope>NUCLEOTIDE SEQUENCE [LARGE SCALE GENOMIC DNA]</scope>
    <source>
        <strain evidence="9">cv. Old Blush</strain>
    </source>
</reference>
<dbReference type="SUPFAM" id="SSF57850">
    <property type="entry name" value="RING/U-box"/>
    <property type="match status" value="1"/>
</dbReference>
<evidence type="ECO:0000256" key="1">
    <source>
        <dbReference type="ARBA" id="ARBA00000900"/>
    </source>
</evidence>
<keyword evidence="5" id="KW-0862">Zinc</keyword>
<keyword evidence="4 6" id="KW-0863">Zinc-finger</keyword>
<dbReference type="SMART" id="SM00184">
    <property type="entry name" value="RING"/>
    <property type="match status" value="1"/>
</dbReference>
<dbReference type="PANTHER" id="PTHR15710">
    <property type="entry name" value="E3 UBIQUITIN-PROTEIN LIGASE PRAJA"/>
    <property type="match status" value="1"/>
</dbReference>
<dbReference type="InterPro" id="IPR013083">
    <property type="entry name" value="Znf_RING/FYVE/PHD"/>
</dbReference>
<organism evidence="8 9">
    <name type="scientific">Rosa chinensis</name>
    <name type="common">China rose</name>
    <dbReference type="NCBI Taxonomy" id="74649"/>
    <lineage>
        <taxon>Eukaryota</taxon>
        <taxon>Viridiplantae</taxon>
        <taxon>Streptophyta</taxon>
        <taxon>Embryophyta</taxon>
        <taxon>Tracheophyta</taxon>
        <taxon>Spermatophyta</taxon>
        <taxon>Magnoliopsida</taxon>
        <taxon>eudicotyledons</taxon>
        <taxon>Gunneridae</taxon>
        <taxon>Pentapetalae</taxon>
        <taxon>rosids</taxon>
        <taxon>fabids</taxon>
        <taxon>Rosales</taxon>
        <taxon>Rosaceae</taxon>
        <taxon>Rosoideae</taxon>
        <taxon>Rosoideae incertae sedis</taxon>
        <taxon>Rosa</taxon>
    </lineage>
</organism>